<name>A0A1X2HVJ4_SYNRA</name>
<evidence type="ECO:0000256" key="3">
    <source>
        <dbReference type="PROSITE-ProRule" id="PRU00023"/>
    </source>
</evidence>
<feature type="region of interest" description="Disordered" evidence="4">
    <location>
        <begin position="124"/>
        <end position="144"/>
    </location>
</feature>
<dbReference type="Proteomes" id="UP000242180">
    <property type="component" value="Unassembled WGS sequence"/>
</dbReference>
<dbReference type="Pfam" id="PF12796">
    <property type="entry name" value="Ank_2"/>
    <property type="match status" value="1"/>
</dbReference>
<sequence>MPACLPDSFDFAGNGDIGRLEELIAQGMDLSSHDEFGYTALHAAVSYNQKEAAELLLNRGVSVDIEDFDKDTPLFVAETEDMCRFLLDKGANPRHENSEGVTPMKNALEEGWLPVAALLAKVTDQDVPAESTEEQESEQGEGNMEAMITKVMERLQAEGQEEELDEEELREAVTKVILDELRKSVQ</sequence>
<dbReference type="PROSITE" id="PS50297">
    <property type="entry name" value="ANK_REP_REGION"/>
    <property type="match status" value="1"/>
</dbReference>
<gene>
    <name evidence="5" type="ORF">BCR43DRAFT_483587</name>
</gene>
<keyword evidence="2 3" id="KW-0040">ANK repeat</keyword>
<dbReference type="PROSITE" id="PS50088">
    <property type="entry name" value="ANK_REPEAT"/>
    <property type="match status" value="1"/>
</dbReference>
<dbReference type="OMA" id="CLFVTET"/>
<evidence type="ECO:0000256" key="2">
    <source>
        <dbReference type="ARBA" id="ARBA00023043"/>
    </source>
</evidence>
<dbReference type="STRING" id="13706.A0A1X2HVJ4"/>
<comment type="caution">
    <text evidence="5">The sequence shown here is derived from an EMBL/GenBank/DDBJ whole genome shotgun (WGS) entry which is preliminary data.</text>
</comment>
<dbReference type="FunCoup" id="A0A1X2HVJ4">
    <property type="interactions" value="15"/>
</dbReference>
<evidence type="ECO:0000256" key="4">
    <source>
        <dbReference type="SAM" id="MobiDB-lite"/>
    </source>
</evidence>
<proteinExistence type="predicted"/>
<dbReference type="InterPro" id="IPR036770">
    <property type="entry name" value="Ankyrin_rpt-contain_sf"/>
</dbReference>
<reference evidence="5 6" key="1">
    <citation type="submission" date="2016-07" db="EMBL/GenBank/DDBJ databases">
        <title>Pervasive Adenine N6-methylation of Active Genes in Fungi.</title>
        <authorList>
            <consortium name="DOE Joint Genome Institute"/>
            <person name="Mondo S.J."/>
            <person name="Dannebaum R.O."/>
            <person name="Kuo R.C."/>
            <person name="Labutti K."/>
            <person name="Haridas S."/>
            <person name="Kuo A."/>
            <person name="Salamov A."/>
            <person name="Ahrendt S.R."/>
            <person name="Lipzen A."/>
            <person name="Sullivan W."/>
            <person name="Andreopoulos W.B."/>
            <person name="Clum A."/>
            <person name="Lindquist E."/>
            <person name="Daum C."/>
            <person name="Ramamoorthy G.K."/>
            <person name="Gryganskyi A."/>
            <person name="Culley D."/>
            <person name="Magnuson J.K."/>
            <person name="James T.Y."/>
            <person name="O'Malley M.A."/>
            <person name="Stajich J.E."/>
            <person name="Spatafora J.W."/>
            <person name="Visel A."/>
            <person name="Grigoriev I.V."/>
        </authorList>
    </citation>
    <scope>NUCLEOTIDE SEQUENCE [LARGE SCALE GENOMIC DNA]</scope>
    <source>
        <strain evidence="5 6">NRRL 2496</strain>
    </source>
</reference>
<feature type="repeat" description="ANK" evidence="3">
    <location>
        <begin position="36"/>
        <end position="68"/>
    </location>
</feature>
<organism evidence="5 6">
    <name type="scientific">Syncephalastrum racemosum</name>
    <name type="common">Filamentous fungus</name>
    <dbReference type="NCBI Taxonomy" id="13706"/>
    <lineage>
        <taxon>Eukaryota</taxon>
        <taxon>Fungi</taxon>
        <taxon>Fungi incertae sedis</taxon>
        <taxon>Mucoromycota</taxon>
        <taxon>Mucoromycotina</taxon>
        <taxon>Mucoromycetes</taxon>
        <taxon>Mucorales</taxon>
        <taxon>Syncephalastraceae</taxon>
        <taxon>Syncephalastrum</taxon>
    </lineage>
</organism>
<evidence type="ECO:0000256" key="1">
    <source>
        <dbReference type="ARBA" id="ARBA00022737"/>
    </source>
</evidence>
<dbReference type="GO" id="GO:0085020">
    <property type="term" value="P:protein K6-linked ubiquitination"/>
    <property type="evidence" value="ECO:0007669"/>
    <property type="project" value="TreeGrafter"/>
</dbReference>
<dbReference type="GO" id="GO:0004842">
    <property type="term" value="F:ubiquitin-protein transferase activity"/>
    <property type="evidence" value="ECO:0007669"/>
    <property type="project" value="TreeGrafter"/>
</dbReference>
<dbReference type="InterPro" id="IPR002110">
    <property type="entry name" value="Ankyrin_rpt"/>
</dbReference>
<dbReference type="SUPFAM" id="SSF48403">
    <property type="entry name" value="Ankyrin repeat"/>
    <property type="match status" value="1"/>
</dbReference>
<keyword evidence="1" id="KW-0677">Repeat</keyword>
<evidence type="ECO:0000313" key="6">
    <source>
        <dbReference type="Proteomes" id="UP000242180"/>
    </source>
</evidence>
<dbReference type="SMART" id="SM00248">
    <property type="entry name" value="ANK"/>
    <property type="match status" value="2"/>
</dbReference>
<evidence type="ECO:0000313" key="5">
    <source>
        <dbReference type="EMBL" id="ORZ03567.1"/>
    </source>
</evidence>
<dbReference type="OrthoDB" id="19174at2759"/>
<keyword evidence="6" id="KW-1185">Reference proteome</keyword>
<accession>A0A1X2HVJ4</accession>
<dbReference type="PANTHER" id="PTHR24171:SF8">
    <property type="entry name" value="BRCA1-ASSOCIATED RING DOMAIN PROTEIN 1"/>
    <property type="match status" value="1"/>
</dbReference>
<dbReference type="InParanoid" id="A0A1X2HVJ4"/>
<dbReference type="Gene3D" id="1.25.40.20">
    <property type="entry name" value="Ankyrin repeat-containing domain"/>
    <property type="match status" value="1"/>
</dbReference>
<protein>
    <submittedName>
        <fullName evidence="5">Ankyrin repeat-containing domain protein</fullName>
    </submittedName>
</protein>
<dbReference type="AlphaFoldDB" id="A0A1X2HVJ4"/>
<dbReference type="EMBL" id="MCGN01000001">
    <property type="protein sequence ID" value="ORZ03567.1"/>
    <property type="molecule type" value="Genomic_DNA"/>
</dbReference>
<dbReference type="PANTHER" id="PTHR24171">
    <property type="entry name" value="ANKYRIN REPEAT DOMAIN-CONTAINING PROTEIN 39-RELATED"/>
    <property type="match status" value="1"/>
</dbReference>